<dbReference type="GO" id="GO:0030247">
    <property type="term" value="F:polysaccharide binding"/>
    <property type="evidence" value="ECO:0007669"/>
    <property type="project" value="InterPro"/>
</dbReference>
<dbReference type="GO" id="GO:0016020">
    <property type="term" value="C:membrane"/>
    <property type="evidence" value="ECO:0007669"/>
    <property type="project" value="UniProtKB-SubCell"/>
</dbReference>
<organism evidence="4 5">
    <name type="scientific">Aquilegia coerulea</name>
    <name type="common">Rocky mountain columbine</name>
    <dbReference type="NCBI Taxonomy" id="218851"/>
    <lineage>
        <taxon>Eukaryota</taxon>
        <taxon>Viridiplantae</taxon>
        <taxon>Streptophyta</taxon>
        <taxon>Embryophyta</taxon>
        <taxon>Tracheophyta</taxon>
        <taxon>Spermatophyta</taxon>
        <taxon>Magnoliopsida</taxon>
        <taxon>Ranunculales</taxon>
        <taxon>Ranunculaceae</taxon>
        <taxon>Thalictroideae</taxon>
        <taxon>Aquilegia</taxon>
    </lineage>
</organism>
<keyword evidence="5" id="KW-1185">Reference proteome</keyword>
<evidence type="ECO:0000256" key="1">
    <source>
        <dbReference type="ARBA" id="ARBA00004167"/>
    </source>
</evidence>
<proteinExistence type="predicted"/>
<sequence>MSRVLNSNFVTSFSIYCTGHHSRVCGKVFITYPFRSNISYPRGYPDLMINCTDENPFIRISKMLYYVKSIDDSSQTITIVGMDVLGQECPRPVNHVTQMISDTPSLYLKTDVSMIVFYNCSAYPSF</sequence>
<dbReference type="InterPro" id="IPR025287">
    <property type="entry name" value="WAK_GUB"/>
</dbReference>
<keyword evidence="2" id="KW-0732">Signal</keyword>
<dbReference type="AlphaFoldDB" id="A0A2G5ED26"/>
<protein>
    <recommendedName>
        <fullName evidence="3">Wall-associated receptor kinase galacturonan-binding domain-containing protein</fullName>
    </recommendedName>
</protein>
<accession>A0A2G5ED26</accession>
<evidence type="ECO:0000313" key="5">
    <source>
        <dbReference type="Proteomes" id="UP000230069"/>
    </source>
</evidence>
<evidence type="ECO:0000259" key="3">
    <source>
        <dbReference type="Pfam" id="PF13947"/>
    </source>
</evidence>
<dbReference type="STRING" id="218851.A0A2G5ED26"/>
<dbReference type="PANTHER" id="PTHR33138:SF1">
    <property type="entry name" value="OS01G0113900 PROTEIN"/>
    <property type="match status" value="1"/>
</dbReference>
<name>A0A2G5ED26_AQUCA</name>
<dbReference type="OrthoDB" id="635050at2759"/>
<dbReference type="PANTHER" id="PTHR33138">
    <property type="entry name" value="OS01G0690200 PROTEIN"/>
    <property type="match status" value="1"/>
</dbReference>
<evidence type="ECO:0000313" key="4">
    <source>
        <dbReference type="EMBL" id="PIA53665.1"/>
    </source>
</evidence>
<gene>
    <name evidence="4" type="ORF">AQUCO_00900325v1</name>
</gene>
<comment type="subcellular location">
    <subcellularLocation>
        <location evidence="1">Membrane</location>
        <topology evidence="1">Single-pass membrane protein</topology>
    </subcellularLocation>
</comment>
<evidence type="ECO:0000256" key="2">
    <source>
        <dbReference type="ARBA" id="ARBA00022729"/>
    </source>
</evidence>
<dbReference type="Pfam" id="PF13947">
    <property type="entry name" value="GUB_WAK_bind"/>
    <property type="match status" value="1"/>
</dbReference>
<reference evidence="4 5" key="1">
    <citation type="submission" date="2017-09" db="EMBL/GenBank/DDBJ databases">
        <title>WGS assembly of Aquilegia coerulea Goldsmith.</title>
        <authorList>
            <person name="Hodges S."/>
            <person name="Kramer E."/>
            <person name="Nordborg M."/>
            <person name="Tomkins J."/>
            <person name="Borevitz J."/>
            <person name="Derieg N."/>
            <person name="Yan J."/>
            <person name="Mihaltcheva S."/>
            <person name="Hayes R.D."/>
            <person name="Rokhsar D."/>
        </authorList>
    </citation>
    <scope>NUCLEOTIDE SEQUENCE [LARGE SCALE GENOMIC DNA]</scope>
    <source>
        <strain evidence="5">cv. Goldsmith</strain>
    </source>
</reference>
<feature type="domain" description="Wall-associated receptor kinase galacturonan-binding" evidence="3">
    <location>
        <begin position="23"/>
        <end position="80"/>
    </location>
</feature>
<dbReference type="InParanoid" id="A0A2G5ED26"/>
<dbReference type="Proteomes" id="UP000230069">
    <property type="component" value="Unassembled WGS sequence"/>
</dbReference>
<dbReference type="EMBL" id="KZ305026">
    <property type="protein sequence ID" value="PIA53665.1"/>
    <property type="molecule type" value="Genomic_DNA"/>
</dbReference>